<dbReference type="InterPro" id="IPR036291">
    <property type="entry name" value="NAD(P)-bd_dom_sf"/>
</dbReference>
<sequence length="467" mass="49670">MTTTTVPRLSRELHGRPVAPVRIVHLGLGNFTRAHQAWYTEHAPDAGEWGIAAFTGRRPDAAEALAPQDGLYTLITRQADGDTFEVISSLSAVHPASDTEAFLGYLRSPQTAIITSTVTEAGYMRGADGHLAVGDPAVAGDIEALRADAEAAARTTPGKLVGGFLARRAAGAGAITVLPCDNLPDNGPTFRAVVEELAERVDPTLLDWMRQNVSWATSMVDRITPATTEGERAAVAESQGYDDASPVPTEPFSEWVIAGDFPAGRPAWEKAGAGIVDDVYPFEQRKLWMLNGSHSLMAYAATIVGHETVADAIADPTVRGWVEDWWDVAGKHLQVDAEDVARYRAALLDRYNNPRVRHLLAQIAADGSQKIPVRILPALRLERAAGRLPDGPVRALAAWVLHLQGHGAPVKDARESDVVAAAQGTVAEATNALLGLLASDMVPDEDLVAAVVAKAEEILAQVGTAKG</sequence>
<dbReference type="RefSeq" id="WP_345037580.1">
    <property type="nucleotide sequence ID" value="NZ_BAABBA010000002.1"/>
</dbReference>
<dbReference type="PANTHER" id="PTHR43362">
    <property type="entry name" value="MANNITOL DEHYDROGENASE DSF1-RELATED"/>
    <property type="match status" value="1"/>
</dbReference>
<evidence type="ECO:0000313" key="6">
    <source>
        <dbReference type="Proteomes" id="UP001499841"/>
    </source>
</evidence>
<comment type="catalytic activity">
    <reaction evidence="2">
        <text>D-mannitol 1-phosphate + NAD(+) = beta-D-fructose 6-phosphate + NADH + H(+)</text>
        <dbReference type="Rhea" id="RHEA:19661"/>
        <dbReference type="ChEBI" id="CHEBI:15378"/>
        <dbReference type="ChEBI" id="CHEBI:57540"/>
        <dbReference type="ChEBI" id="CHEBI:57634"/>
        <dbReference type="ChEBI" id="CHEBI:57945"/>
        <dbReference type="ChEBI" id="CHEBI:61381"/>
        <dbReference type="EC" id="1.1.1.17"/>
    </reaction>
</comment>
<protein>
    <submittedName>
        <fullName evidence="5">Mannitol dehydrogenase family protein</fullName>
    </submittedName>
</protein>
<dbReference type="Gene3D" id="3.40.50.720">
    <property type="entry name" value="NAD(P)-binding Rossmann-like Domain"/>
    <property type="match status" value="1"/>
</dbReference>
<evidence type="ECO:0000313" key="5">
    <source>
        <dbReference type="EMBL" id="GAA4286278.1"/>
    </source>
</evidence>
<dbReference type="InterPro" id="IPR050988">
    <property type="entry name" value="Mannitol_DH/Oxidoreductase"/>
</dbReference>
<dbReference type="InterPro" id="IPR008927">
    <property type="entry name" value="6-PGluconate_DH-like_C_sf"/>
</dbReference>
<dbReference type="PRINTS" id="PR00084">
    <property type="entry name" value="MTLDHDRGNASE"/>
</dbReference>
<dbReference type="SUPFAM" id="SSF48179">
    <property type="entry name" value="6-phosphogluconate dehydrogenase C-terminal domain-like"/>
    <property type="match status" value="1"/>
</dbReference>
<dbReference type="InterPro" id="IPR013328">
    <property type="entry name" value="6PGD_dom2"/>
</dbReference>
<keyword evidence="1" id="KW-0560">Oxidoreductase</keyword>
<dbReference type="Pfam" id="PF08125">
    <property type="entry name" value="Mannitol_dh_C"/>
    <property type="match status" value="1"/>
</dbReference>
<dbReference type="Pfam" id="PF01232">
    <property type="entry name" value="Mannitol_dh"/>
    <property type="match status" value="1"/>
</dbReference>
<evidence type="ECO:0000256" key="1">
    <source>
        <dbReference type="ARBA" id="ARBA00023002"/>
    </source>
</evidence>
<dbReference type="Proteomes" id="UP001499841">
    <property type="component" value="Unassembled WGS sequence"/>
</dbReference>
<evidence type="ECO:0000259" key="3">
    <source>
        <dbReference type="Pfam" id="PF01232"/>
    </source>
</evidence>
<feature type="domain" description="Mannitol dehydrogenase N-terminal" evidence="3">
    <location>
        <begin position="22"/>
        <end position="270"/>
    </location>
</feature>
<dbReference type="SUPFAM" id="SSF51735">
    <property type="entry name" value="NAD(P)-binding Rossmann-fold domains"/>
    <property type="match status" value="1"/>
</dbReference>
<name>A0ABP8EQJ6_9MICO</name>
<evidence type="ECO:0000259" key="4">
    <source>
        <dbReference type="Pfam" id="PF08125"/>
    </source>
</evidence>
<dbReference type="PANTHER" id="PTHR43362:SF1">
    <property type="entry name" value="MANNITOL DEHYDROGENASE 2-RELATED"/>
    <property type="match status" value="1"/>
</dbReference>
<feature type="domain" description="Mannitol dehydrogenase C-terminal" evidence="4">
    <location>
        <begin position="278"/>
        <end position="458"/>
    </location>
</feature>
<reference evidence="6" key="1">
    <citation type="journal article" date="2019" name="Int. J. Syst. Evol. Microbiol.">
        <title>The Global Catalogue of Microorganisms (GCM) 10K type strain sequencing project: providing services to taxonomists for standard genome sequencing and annotation.</title>
        <authorList>
            <consortium name="The Broad Institute Genomics Platform"/>
            <consortium name="The Broad Institute Genome Sequencing Center for Infectious Disease"/>
            <person name="Wu L."/>
            <person name="Ma J."/>
        </authorList>
    </citation>
    <scope>NUCLEOTIDE SEQUENCE [LARGE SCALE GENOMIC DNA]</scope>
    <source>
        <strain evidence="6">JCM 17459</strain>
    </source>
</reference>
<dbReference type="InterPro" id="IPR000669">
    <property type="entry name" value="Mannitol_DH"/>
</dbReference>
<comment type="caution">
    <text evidence="5">The sequence shown here is derived from an EMBL/GenBank/DDBJ whole genome shotgun (WGS) entry which is preliminary data.</text>
</comment>
<keyword evidence="6" id="KW-1185">Reference proteome</keyword>
<dbReference type="Gene3D" id="1.10.1040.10">
    <property type="entry name" value="N-(1-d-carboxylethyl)-l-norvaline Dehydrogenase, domain 2"/>
    <property type="match status" value="1"/>
</dbReference>
<dbReference type="EMBL" id="BAABBA010000002">
    <property type="protein sequence ID" value="GAA4286278.1"/>
    <property type="molecule type" value="Genomic_DNA"/>
</dbReference>
<proteinExistence type="predicted"/>
<dbReference type="InterPro" id="IPR013118">
    <property type="entry name" value="Mannitol_DH_C"/>
</dbReference>
<gene>
    <name evidence="5" type="ORF">GCM10022262_06370</name>
</gene>
<evidence type="ECO:0000256" key="2">
    <source>
        <dbReference type="ARBA" id="ARBA00048615"/>
    </source>
</evidence>
<dbReference type="InterPro" id="IPR013131">
    <property type="entry name" value="Mannitol_DH_N"/>
</dbReference>
<organism evidence="5 6">
    <name type="scientific">Georgenia daeguensis</name>
    <dbReference type="NCBI Taxonomy" id="908355"/>
    <lineage>
        <taxon>Bacteria</taxon>
        <taxon>Bacillati</taxon>
        <taxon>Actinomycetota</taxon>
        <taxon>Actinomycetes</taxon>
        <taxon>Micrococcales</taxon>
        <taxon>Bogoriellaceae</taxon>
        <taxon>Georgenia</taxon>
    </lineage>
</organism>
<accession>A0ABP8EQJ6</accession>